<dbReference type="AlphaFoldDB" id="A0A858SN03"/>
<evidence type="ECO:0000313" key="4">
    <source>
        <dbReference type="EMBL" id="QJF49860.1"/>
    </source>
</evidence>
<evidence type="ECO:0000256" key="2">
    <source>
        <dbReference type="ARBA" id="ARBA00022525"/>
    </source>
</evidence>
<evidence type="ECO:0000313" key="5">
    <source>
        <dbReference type="Proteomes" id="UP000503308"/>
    </source>
</evidence>
<dbReference type="RefSeq" id="WP_169639086.1">
    <property type="nucleotide sequence ID" value="NZ_CP048788.1"/>
</dbReference>
<dbReference type="PANTHER" id="PTHR11475:SF4">
    <property type="entry name" value="CHORION PEROXIDASE"/>
    <property type="match status" value="1"/>
</dbReference>
<protein>
    <recommendedName>
        <fullName evidence="6">Animal haem peroxidase</fullName>
    </recommendedName>
</protein>
<dbReference type="Pfam" id="PF03098">
    <property type="entry name" value="An_peroxidase"/>
    <property type="match status" value="1"/>
</dbReference>
<organism evidence="4 5">
    <name type="scientific">Roseobacter ponti</name>
    <dbReference type="NCBI Taxonomy" id="1891787"/>
    <lineage>
        <taxon>Bacteria</taxon>
        <taxon>Pseudomonadati</taxon>
        <taxon>Pseudomonadota</taxon>
        <taxon>Alphaproteobacteria</taxon>
        <taxon>Rhodobacterales</taxon>
        <taxon>Roseobacteraceae</taxon>
        <taxon>Roseobacter</taxon>
    </lineage>
</organism>
<dbReference type="GO" id="GO:0004601">
    <property type="term" value="F:peroxidase activity"/>
    <property type="evidence" value="ECO:0007669"/>
    <property type="project" value="InterPro"/>
</dbReference>
<accession>A0A858SN03</accession>
<gene>
    <name evidence="4" type="ORF">G3256_01095</name>
</gene>
<reference evidence="4 5" key="1">
    <citation type="submission" date="2020-02" db="EMBL/GenBank/DDBJ databases">
        <title>Genome sequence of Roseobacter ponti.</title>
        <authorList>
            <person name="Hollensteiner J."/>
            <person name="Schneider D."/>
            <person name="Poehlein A."/>
            <person name="Daniel R."/>
        </authorList>
    </citation>
    <scope>NUCLEOTIDE SEQUENCE [LARGE SCALE GENOMIC DNA]</scope>
    <source>
        <strain evidence="4 5">DSM 106830</strain>
    </source>
</reference>
<keyword evidence="3" id="KW-0325">Glycoprotein</keyword>
<proteinExistence type="predicted"/>
<dbReference type="EMBL" id="CP048788">
    <property type="protein sequence ID" value="QJF49860.1"/>
    <property type="molecule type" value="Genomic_DNA"/>
</dbReference>
<dbReference type="GO" id="GO:0005576">
    <property type="term" value="C:extracellular region"/>
    <property type="evidence" value="ECO:0007669"/>
    <property type="project" value="UniProtKB-SubCell"/>
</dbReference>
<keyword evidence="5" id="KW-1185">Reference proteome</keyword>
<comment type="subcellular location">
    <subcellularLocation>
        <location evidence="1">Secreted</location>
    </subcellularLocation>
</comment>
<dbReference type="InterPro" id="IPR037120">
    <property type="entry name" value="Haem_peroxidase_sf_animal"/>
</dbReference>
<dbReference type="GO" id="GO:0020037">
    <property type="term" value="F:heme binding"/>
    <property type="evidence" value="ECO:0007669"/>
    <property type="project" value="InterPro"/>
</dbReference>
<name>A0A858SN03_9RHOB</name>
<sequence length="493" mass="53697">MAGMHHGLTRLDQLMKTCLHGAGPAKPFAQTLGRLMPPNPVHIDNITHADVISALDDLSQTMRATENEDGDADAGMTFFGQFVDHDVTLDATSALGTRIDPATIPNVRTPSLDLDCVYGAGPEASPHLYGAGDQEHMLMFGRNDNPLDLARTCAGKALIGDPRNDENVIVAQVQGLFIQLHNILMSKIKDGGSAAGDIRGCAHDGISEQVWHDHVSPGLTGFQEVRRFIRLHYQWIVWNELMKDFVDKDCLDRAMEETLFGWDAPVMPVEFTGACYRFGHATTQFHYKMNRDADALGLFATAGFGPRPPEANMDMDMFFGMSGGTAQKARPVGPGLGSPLFELPFVHDTIELGDIGETLTLAQSRNLALRNMVRDRYTYQLASGQQVAAKMGTPVVDVPPELAAKGFKKTPLWFYALQEAKEHGHGKLTGAGGLVVAAVMANLLKRDPTTYLHIPHFKPWSGFGGQPSCLAGIAAYVEEHRSHIADPDKLMCG</sequence>
<dbReference type="Gene3D" id="1.10.640.10">
    <property type="entry name" value="Haem peroxidase domain superfamily, animal type"/>
    <property type="match status" value="1"/>
</dbReference>
<dbReference type="InterPro" id="IPR010255">
    <property type="entry name" value="Haem_peroxidase_sf"/>
</dbReference>
<dbReference type="Proteomes" id="UP000503308">
    <property type="component" value="Chromosome"/>
</dbReference>
<evidence type="ECO:0000256" key="3">
    <source>
        <dbReference type="ARBA" id="ARBA00023180"/>
    </source>
</evidence>
<keyword evidence="2" id="KW-0964">Secreted</keyword>
<evidence type="ECO:0008006" key="6">
    <source>
        <dbReference type="Google" id="ProtNLM"/>
    </source>
</evidence>
<evidence type="ECO:0000256" key="1">
    <source>
        <dbReference type="ARBA" id="ARBA00004613"/>
    </source>
</evidence>
<dbReference type="GO" id="GO:0006979">
    <property type="term" value="P:response to oxidative stress"/>
    <property type="evidence" value="ECO:0007669"/>
    <property type="project" value="InterPro"/>
</dbReference>
<dbReference type="InterPro" id="IPR019791">
    <property type="entry name" value="Haem_peroxidase_animal"/>
</dbReference>
<dbReference type="SUPFAM" id="SSF48113">
    <property type="entry name" value="Heme-dependent peroxidases"/>
    <property type="match status" value="1"/>
</dbReference>
<dbReference type="KEGG" id="rpon:G3256_01095"/>
<dbReference type="PANTHER" id="PTHR11475">
    <property type="entry name" value="OXIDASE/PEROXIDASE"/>
    <property type="match status" value="1"/>
</dbReference>